<reference evidence="3 4" key="1">
    <citation type="journal article" date="2016" name="Mol. Biol. Evol.">
        <title>Comparative Genomics of Early-Diverging Mushroom-Forming Fungi Provides Insights into the Origins of Lignocellulose Decay Capabilities.</title>
        <authorList>
            <person name="Nagy L.G."/>
            <person name="Riley R."/>
            <person name="Tritt A."/>
            <person name="Adam C."/>
            <person name="Daum C."/>
            <person name="Floudas D."/>
            <person name="Sun H."/>
            <person name="Yadav J.S."/>
            <person name="Pangilinan J."/>
            <person name="Larsson K.H."/>
            <person name="Matsuura K."/>
            <person name="Barry K."/>
            <person name="Labutti K."/>
            <person name="Kuo R."/>
            <person name="Ohm R.A."/>
            <person name="Bhattacharya S.S."/>
            <person name="Shirouzu T."/>
            <person name="Yoshinaga Y."/>
            <person name="Martin F.M."/>
            <person name="Grigoriev I.V."/>
            <person name="Hibbett D.S."/>
        </authorList>
    </citation>
    <scope>NUCLEOTIDE SEQUENCE [LARGE SCALE GENOMIC DNA]</scope>
    <source>
        <strain evidence="3 4">HHB12029</strain>
    </source>
</reference>
<feature type="domain" description="Integrase core" evidence="2">
    <location>
        <begin position="126"/>
        <end position="301"/>
    </location>
</feature>
<dbReference type="Pfam" id="PF24764">
    <property type="entry name" value="rva_4"/>
    <property type="match status" value="1"/>
</dbReference>
<dbReference type="InterPro" id="IPR058913">
    <property type="entry name" value="Integrase_dom_put"/>
</dbReference>
<dbReference type="PANTHER" id="PTHR46177:SF1">
    <property type="entry name" value="INTEGRASE CATALYTIC DOMAIN-CONTAINING PROTEIN"/>
    <property type="match status" value="1"/>
</dbReference>
<gene>
    <name evidence="3" type="ORF">EXIGLDRAFT_798661</name>
</gene>
<name>A0A166A4K1_EXIGL</name>
<dbReference type="AlphaFoldDB" id="A0A166A4K1"/>
<dbReference type="OrthoDB" id="5946233at2759"/>
<evidence type="ECO:0000313" key="3">
    <source>
        <dbReference type="EMBL" id="KZV88399.1"/>
    </source>
</evidence>
<sequence length="497" mass="56723">MPIIEKYYHLRLPDTKITEYVLEAIDQTQYGISVKTVKRLRKKHGLLSTRQQVHTDDAIAEKVFKIRESYPTAGVGELLKMLDDEYGMRVSNRAQLISLLRVIEPAELAGRKGNKLKRKRFWATGVNDVWAFDQHDKWKRFGLLFHVGVEVYSGRVLWLKVWWSNRTPALLASYYFGAVRDTGGVPLLTQSDPGKEAVGIANAHTVIRQHHDVTLLGSIQHRWKRKPGTNVKPEIFWSGLRRGFSPGFEDCLEDGFIFGWYDADDNLHILVFRWLAIPWIQRELDSYRHRRNTRLPRSNKKKFLPHGIPDLIFERPDRYGAQDFKVLVDPAIVDATEARFAPSDHPVFELVPAWFKFKIEAAYAGLNAPVVSVSTFWETFRALLRAVSGDLTPEDLHLIHSRPREDDEAPADFFEPEPGGAPWPDELGKLFYPKSVTSPNMPHADADDQVPIQQPEHGGGGVLEGEQDGEEEEDEADLVGDEIPWAVYTDDEEDNVV</sequence>
<organism evidence="3 4">
    <name type="scientific">Exidia glandulosa HHB12029</name>
    <dbReference type="NCBI Taxonomy" id="1314781"/>
    <lineage>
        <taxon>Eukaryota</taxon>
        <taxon>Fungi</taxon>
        <taxon>Dikarya</taxon>
        <taxon>Basidiomycota</taxon>
        <taxon>Agaricomycotina</taxon>
        <taxon>Agaricomycetes</taxon>
        <taxon>Auriculariales</taxon>
        <taxon>Exidiaceae</taxon>
        <taxon>Exidia</taxon>
    </lineage>
</organism>
<dbReference type="STRING" id="1314781.A0A166A4K1"/>
<feature type="region of interest" description="Disordered" evidence="1">
    <location>
        <begin position="401"/>
        <end position="497"/>
    </location>
</feature>
<dbReference type="PANTHER" id="PTHR46177">
    <property type="entry name" value="INTEGRASE CATALYTIC DOMAIN-CONTAINING PROTEIN"/>
    <property type="match status" value="1"/>
</dbReference>
<keyword evidence="4" id="KW-1185">Reference proteome</keyword>
<dbReference type="InParanoid" id="A0A166A4K1"/>
<dbReference type="Proteomes" id="UP000077266">
    <property type="component" value="Unassembled WGS sequence"/>
</dbReference>
<evidence type="ECO:0000256" key="1">
    <source>
        <dbReference type="SAM" id="MobiDB-lite"/>
    </source>
</evidence>
<evidence type="ECO:0000259" key="2">
    <source>
        <dbReference type="Pfam" id="PF24764"/>
    </source>
</evidence>
<evidence type="ECO:0000313" key="4">
    <source>
        <dbReference type="Proteomes" id="UP000077266"/>
    </source>
</evidence>
<feature type="compositionally biased region" description="Acidic residues" evidence="1">
    <location>
        <begin position="465"/>
        <end position="480"/>
    </location>
</feature>
<protein>
    <recommendedName>
        <fullName evidence="2">Integrase core domain-containing protein</fullName>
    </recommendedName>
</protein>
<accession>A0A166A4K1</accession>
<dbReference type="EMBL" id="KV426101">
    <property type="protein sequence ID" value="KZV88399.1"/>
    <property type="molecule type" value="Genomic_DNA"/>
</dbReference>
<proteinExistence type="predicted"/>